<dbReference type="EMBL" id="KV448251">
    <property type="protein sequence ID" value="OAX39403.1"/>
    <property type="molecule type" value="Genomic_DNA"/>
</dbReference>
<accession>A0A1B7N3H3</accession>
<sequence>MFSKVAPVSNLGNVAALGPLSVIAIMYMVIGFALTLTIKQFFWVPHRFRYGIFVAGGWASIDLSNSVILDITVSFHFEGDDDQTAAIAYSDALSLIFYVTFFTFGRKLVAMDFVGPDQ</sequence>
<name>A0A1B7N3H3_9AGAM</name>
<feature type="transmembrane region" description="Helical" evidence="1">
    <location>
        <begin position="50"/>
        <end position="73"/>
    </location>
</feature>
<dbReference type="OrthoDB" id="435607at2759"/>
<evidence type="ECO:0000313" key="2">
    <source>
        <dbReference type="EMBL" id="OAX39403.1"/>
    </source>
</evidence>
<keyword evidence="3" id="KW-1185">Reference proteome</keyword>
<keyword evidence="1" id="KW-1133">Transmembrane helix</keyword>
<keyword evidence="1" id="KW-0812">Transmembrane</keyword>
<keyword evidence="1" id="KW-0472">Membrane</keyword>
<evidence type="ECO:0000256" key="1">
    <source>
        <dbReference type="SAM" id="Phobius"/>
    </source>
</evidence>
<gene>
    <name evidence="2" type="ORF">K503DRAFT_799696</name>
</gene>
<protein>
    <submittedName>
        <fullName evidence="2">Uncharacterized protein</fullName>
    </submittedName>
</protein>
<dbReference type="AlphaFoldDB" id="A0A1B7N3H3"/>
<dbReference type="STRING" id="1314800.A0A1B7N3H3"/>
<feature type="transmembrane region" description="Helical" evidence="1">
    <location>
        <begin position="85"/>
        <end position="104"/>
    </location>
</feature>
<dbReference type="InParanoid" id="A0A1B7N3H3"/>
<dbReference type="Proteomes" id="UP000092154">
    <property type="component" value="Unassembled WGS sequence"/>
</dbReference>
<evidence type="ECO:0000313" key="3">
    <source>
        <dbReference type="Proteomes" id="UP000092154"/>
    </source>
</evidence>
<reference evidence="2 3" key="1">
    <citation type="submission" date="2016-06" db="EMBL/GenBank/DDBJ databases">
        <title>Comparative genomics of the ectomycorrhizal sister species Rhizopogon vinicolor and Rhizopogon vesiculosus (Basidiomycota: Boletales) reveals a divergence of the mating type B locus.</title>
        <authorList>
            <consortium name="DOE Joint Genome Institute"/>
            <person name="Mujic A.B."/>
            <person name="Kuo A."/>
            <person name="Tritt A."/>
            <person name="Lipzen A."/>
            <person name="Chen C."/>
            <person name="Johnson J."/>
            <person name="Sharma A."/>
            <person name="Barry K."/>
            <person name="Grigoriev I.V."/>
            <person name="Spatafora J.W."/>
        </authorList>
    </citation>
    <scope>NUCLEOTIDE SEQUENCE [LARGE SCALE GENOMIC DNA]</scope>
    <source>
        <strain evidence="2 3">AM-OR11-026</strain>
    </source>
</reference>
<proteinExistence type="predicted"/>
<feature type="transmembrane region" description="Helical" evidence="1">
    <location>
        <begin position="20"/>
        <end position="38"/>
    </location>
</feature>
<organism evidence="2 3">
    <name type="scientific">Rhizopogon vinicolor AM-OR11-026</name>
    <dbReference type="NCBI Taxonomy" id="1314800"/>
    <lineage>
        <taxon>Eukaryota</taxon>
        <taxon>Fungi</taxon>
        <taxon>Dikarya</taxon>
        <taxon>Basidiomycota</taxon>
        <taxon>Agaricomycotina</taxon>
        <taxon>Agaricomycetes</taxon>
        <taxon>Agaricomycetidae</taxon>
        <taxon>Boletales</taxon>
        <taxon>Suillineae</taxon>
        <taxon>Rhizopogonaceae</taxon>
        <taxon>Rhizopogon</taxon>
    </lineage>
</organism>